<evidence type="ECO:0000259" key="13">
    <source>
        <dbReference type="SMART" id="SM00477"/>
    </source>
</evidence>
<sequence>MKRTILLTLTTLMSLPALSATCAKHLDIGVPSSQSDQVLCRDGYAVGYNYTTKNADWVAYHITADSVNLKFKRKSSFFKEDPDLPQHARSTLADYRGTGYDRGHLAPSATMDFTLQSIKQSFYMSNMSPQLPTFNRAGWRILEEHVRDLANEYNELYVVTGPIYQGNENSIGDGVTIPSAFYKVILDPQFNEAIAFIVPHRKVSGDELVNFITTIDDVEQQTGLDFFSATPNTTEDEMESVDWPDMWPTNQ</sequence>
<feature type="signal peptide" evidence="12">
    <location>
        <begin position="1"/>
        <end position="19"/>
    </location>
</feature>
<keyword evidence="5 10" id="KW-0255">Endonuclease</keyword>
<dbReference type="InterPro" id="IPR044929">
    <property type="entry name" value="DNA/RNA_non-sp_Endonuclease_sf"/>
</dbReference>
<evidence type="ECO:0000256" key="8">
    <source>
        <dbReference type="PIRSR" id="PIRSR640255-1"/>
    </source>
</evidence>
<accession>A0AAV5NWX4</accession>
<evidence type="ECO:0000256" key="11">
    <source>
        <dbReference type="SAM" id="MobiDB-lite"/>
    </source>
</evidence>
<dbReference type="GO" id="GO:0046872">
    <property type="term" value="F:metal ion binding"/>
    <property type="evidence" value="ECO:0007669"/>
    <property type="project" value="UniProtKB-KW"/>
</dbReference>
<evidence type="ECO:0000256" key="4">
    <source>
        <dbReference type="ARBA" id="ARBA00022723"/>
    </source>
</evidence>
<keyword evidence="6 10" id="KW-0378">Hydrolase</keyword>
<comment type="cofactor">
    <cofactor evidence="1 10">
        <name>Mg(2+)</name>
        <dbReference type="ChEBI" id="CHEBI:18420"/>
    </cofactor>
</comment>
<dbReference type="GO" id="GO:0004519">
    <property type="term" value="F:endonuclease activity"/>
    <property type="evidence" value="ECO:0007669"/>
    <property type="project" value="UniProtKB-UniRule"/>
</dbReference>
<keyword evidence="16" id="KW-1185">Reference proteome</keyword>
<comment type="caution">
    <text evidence="15">The sequence shown here is derived from an EMBL/GenBank/DDBJ whole genome shotgun (WGS) entry which is preliminary data.</text>
</comment>
<evidence type="ECO:0000256" key="7">
    <source>
        <dbReference type="ARBA" id="ARBA00022842"/>
    </source>
</evidence>
<dbReference type="Proteomes" id="UP001156690">
    <property type="component" value="Unassembled WGS sequence"/>
</dbReference>
<dbReference type="AlphaFoldDB" id="A0AAV5NWX4"/>
<dbReference type="CDD" id="cd00091">
    <property type="entry name" value="NUC"/>
    <property type="match status" value="1"/>
</dbReference>
<dbReference type="EC" id="3.1.30.-" evidence="10"/>
<dbReference type="PROSITE" id="PS01070">
    <property type="entry name" value="NUCLEASE_NON_SPEC"/>
    <property type="match status" value="1"/>
</dbReference>
<dbReference type="GO" id="GO:0003676">
    <property type="term" value="F:nucleic acid binding"/>
    <property type="evidence" value="ECO:0007669"/>
    <property type="project" value="InterPro"/>
</dbReference>
<dbReference type="SMART" id="SM00477">
    <property type="entry name" value="NUC"/>
    <property type="match status" value="1"/>
</dbReference>
<proteinExistence type="inferred from homology"/>
<keyword evidence="3 10" id="KW-0540">Nuclease</keyword>
<dbReference type="InterPro" id="IPR001604">
    <property type="entry name" value="Endo_G_ENPP1-like_dom"/>
</dbReference>
<dbReference type="InterPro" id="IPR044925">
    <property type="entry name" value="His-Me_finger_sf"/>
</dbReference>
<evidence type="ECO:0000256" key="10">
    <source>
        <dbReference type="RuleBase" id="RU366055"/>
    </source>
</evidence>
<organism evidence="15 16">
    <name type="scientific">Vibrio penaeicida</name>
    <dbReference type="NCBI Taxonomy" id="104609"/>
    <lineage>
        <taxon>Bacteria</taxon>
        <taxon>Pseudomonadati</taxon>
        <taxon>Pseudomonadota</taxon>
        <taxon>Gammaproteobacteria</taxon>
        <taxon>Vibrionales</taxon>
        <taxon>Vibrionaceae</taxon>
        <taxon>Vibrio</taxon>
    </lineage>
</organism>
<dbReference type="InterPro" id="IPR018524">
    <property type="entry name" value="DNA/RNA_endonuclease_AS"/>
</dbReference>
<dbReference type="InterPro" id="IPR020821">
    <property type="entry name" value="ENPP1-3/EXOG-like_nuc-like"/>
</dbReference>
<dbReference type="Gene3D" id="3.40.570.10">
    <property type="entry name" value="Extracellular Endonuclease, subunit A"/>
    <property type="match status" value="1"/>
</dbReference>
<dbReference type="SUPFAM" id="SSF54060">
    <property type="entry name" value="His-Me finger endonucleases"/>
    <property type="match status" value="1"/>
</dbReference>
<evidence type="ECO:0000256" key="2">
    <source>
        <dbReference type="ARBA" id="ARBA00010052"/>
    </source>
</evidence>
<feature type="active site" description="Proton acceptor" evidence="8">
    <location>
        <position position="104"/>
    </location>
</feature>
<name>A0AAV5NWX4_9VIBR</name>
<evidence type="ECO:0000256" key="6">
    <source>
        <dbReference type="ARBA" id="ARBA00022801"/>
    </source>
</evidence>
<feature type="domain" description="DNA/RNA non-specific endonuclease/pyrophosphatase/phosphodiesterase" evidence="14">
    <location>
        <begin position="40"/>
        <end position="233"/>
    </location>
</feature>
<evidence type="ECO:0000256" key="12">
    <source>
        <dbReference type="SAM" id="SignalP"/>
    </source>
</evidence>
<dbReference type="PANTHER" id="PTHR13966:SF5">
    <property type="entry name" value="ENDONUCLEASE G, MITOCHONDRIAL"/>
    <property type="match status" value="1"/>
</dbReference>
<gene>
    <name evidence="15" type="ORF">GCM10007932_44590</name>
</gene>
<dbReference type="PANTHER" id="PTHR13966">
    <property type="entry name" value="ENDONUCLEASE RELATED"/>
    <property type="match status" value="1"/>
</dbReference>
<dbReference type="SMART" id="SM00892">
    <property type="entry name" value="Endonuclease_NS"/>
    <property type="match status" value="1"/>
</dbReference>
<evidence type="ECO:0000256" key="1">
    <source>
        <dbReference type="ARBA" id="ARBA00001946"/>
    </source>
</evidence>
<dbReference type="GO" id="GO:0016787">
    <property type="term" value="F:hydrolase activity"/>
    <property type="evidence" value="ECO:0007669"/>
    <property type="project" value="UniProtKB-KW"/>
</dbReference>
<feature type="binding site" evidence="9">
    <location>
        <position position="135"/>
    </location>
    <ligand>
        <name>Mg(2+)</name>
        <dbReference type="ChEBI" id="CHEBI:18420"/>
        <note>catalytic</note>
    </ligand>
</feature>
<evidence type="ECO:0000256" key="3">
    <source>
        <dbReference type="ARBA" id="ARBA00022722"/>
    </source>
</evidence>
<dbReference type="InterPro" id="IPR040255">
    <property type="entry name" value="Non-specific_endonuclease"/>
</dbReference>
<evidence type="ECO:0000259" key="14">
    <source>
        <dbReference type="SMART" id="SM00892"/>
    </source>
</evidence>
<comment type="similarity">
    <text evidence="2 10">Belongs to the DNA/RNA non-specific endonuclease family.</text>
</comment>
<evidence type="ECO:0000313" key="16">
    <source>
        <dbReference type="Proteomes" id="UP001156690"/>
    </source>
</evidence>
<evidence type="ECO:0000313" key="15">
    <source>
        <dbReference type="EMBL" id="GLQ75097.1"/>
    </source>
</evidence>
<reference evidence="16" key="1">
    <citation type="journal article" date="2019" name="Int. J. Syst. Evol. Microbiol.">
        <title>The Global Catalogue of Microorganisms (GCM) 10K type strain sequencing project: providing services to taxonomists for standard genome sequencing and annotation.</title>
        <authorList>
            <consortium name="The Broad Institute Genomics Platform"/>
            <consortium name="The Broad Institute Genome Sequencing Center for Infectious Disease"/>
            <person name="Wu L."/>
            <person name="Ma J."/>
        </authorList>
    </citation>
    <scope>NUCLEOTIDE SEQUENCE [LARGE SCALE GENOMIC DNA]</scope>
    <source>
        <strain evidence="16">NBRC 15640</strain>
    </source>
</reference>
<evidence type="ECO:0000256" key="5">
    <source>
        <dbReference type="ARBA" id="ARBA00022759"/>
    </source>
</evidence>
<feature type="domain" description="ENPP1-3/EXOG-like endonuclease/phosphodiesterase" evidence="13">
    <location>
        <begin position="41"/>
        <end position="233"/>
    </location>
</feature>
<keyword evidence="4 9" id="KW-0479">Metal-binding</keyword>
<evidence type="ECO:0000256" key="9">
    <source>
        <dbReference type="PIRSR" id="PIRSR640255-2"/>
    </source>
</evidence>
<feature type="chain" id="PRO_5043674915" description="Endonuclease" evidence="12">
    <location>
        <begin position="20"/>
        <end position="251"/>
    </location>
</feature>
<keyword evidence="7" id="KW-0460">Magnesium</keyword>
<dbReference type="EMBL" id="BSNX01000067">
    <property type="protein sequence ID" value="GLQ75097.1"/>
    <property type="molecule type" value="Genomic_DNA"/>
</dbReference>
<keyword evidence="12" id="KW-0732">Signal</keyword>
<dbReference type="RefSeq" id="WP_126605837.1">
    <property type="nucleotide sequence ID" value="NZ_AP025144.1"/>
</dbReference>
<dbReference type="Pfam" id="PF01223">
    <property type="entry name" value="Endonuclease_NS"/>
    <property type="match status" value="1"/>
</dbReference>
<feature type="region of interest" description="Disordered" evidence="11">
    <location>
        <begin position="229"/>
        <end position="251"/>
    </location>
</feature>
<protein>
    <recommendedName>
        <fullName evidence="10">Endonuclease</fullName>
        <ecNumber evidence="10">3.1.30.-</ecNumber>
    </recommendedName>
</protein>